<dbReference type="Gene3D" id="1.25.40.10">
    <property type="entry name" value="Tetratricopeptide repeat domain"/>
    <property type="match status" value="4"/>
</dbReference>
<accession>A0A9X4LJU4</accession>
<dbReference type="Pfam" id="PF13181">
    <property type="entry name" value="TPR_8"/>
    <property type="match status" value="1"/>
</dbReference>
<protein>
    <submittedName>
        <fullName evidence="2">PEP-CTERM system TPR-repeat protein PrsT</fullName>
    </submittedName>
</protein>
<reference evidence="2" key="1">
    <citation type="submission" date="2019-02" db="EMBL/GenBank/DDBJ databases">
        <title>Draft genome of the type strain Pelomonas aquatica CCUG 52575T.</title>
        <authorList>
            <person name="Gomila M."/>
            <person name="Lalucat J."/>
        </authorList>
    </citation>
    <scope>NUCLEOTIDE SEQUENCE</scope>
    <source>
        <strain evidence="2">CCUG 52575</strain>
    </source>
</reference>
<comment type="caution">
    <text evidence="2">The sequence shown here is derived from an EMBL/GenBank/DDBJ whole genome shotgun (WGS) entry which is preliminary data.</text>
</comment>
<sequence length="946" mass="100709">MLSRQRLAGLFFSIANVMKKFSSSGVGVKCMGAGGLLLASVLVAGCFSKTADQYLVEAKTALGKKDDAAAVLQLKNALQENSSLAEARFLLGKTSLHLGDARGAIIELEKARDLGYSADDVVPLLAQAMLAAGERDKLLRAYGDTQLGSAAANADLKATLATTYNLSGKQAKAMELAAAAVALDGLSRHAQLVRIRLLSVSVGAGEALRELDALSEKSGKTADATQLKGELLNSLGRSDDAIAAFREALSIDKSSPNARAGLVAALLAKKDLADAKKELDPLRTLRGGAVQFRVFSIMLALEKNQLDEAHEHAVALLSLSADDPQSLYVAGVVEYRRGALLEADKQLSKAIQVAPDFVKARLLLAQTNLRTGSAAKALAVLQPLLAEGGGDAAALTAAGEAYLQLGDGRRAEEFFSKATKADPKSIRNQVALALLQMARGKSDSGLAALQTIASTDSGTIADMALVSALTERKDWERALKAVTRLQAKMPDKPVPPNLRGRIELLRGNKDKARAAFEEAVKLDPVYLPAVSSLAELDVDDKHPDAAMARYENILAVDPGNITANMAIVTLRAKAGAGTDELVATLSKLIRQAPGEMQPRLALIELQMKAKDIKSALASAQDAVTAVPDSAEAWRFLAQVQALAGDGNQAISSFNKLISLRPNTPEPYMLLAQLYSARGDKASATATVKRALSIKPDFQPGQVALLRAELAAGNPAQAHKIASEIRAQHPDDPLGYALEGDIHVTQSNWAAAGAAYRSALKLLPTAELAIKLHRVLMAGQKSAEAKQFEMDWLAGHPQDAAFIHYLADVALVQKSYGLAEQRYLTVLKLAPRNASAANNLAWVLSLAKRPGARAYAEMANQLAPNKPAFMDTLAQLLADAGELEKAIDLQKRALSLDPEQHEYRLRLARFYVDAGRKNEAREELQRLVALGNAFPLQADVSSLLARL</sequence>
<dbReference type="PANTHER" id="PTHR12558:SF13">
    <property type="entry name" value="CELL DIVISION CYCLE PROTEIN 27 HOMOLOG"/>
    <property type="match status" value="1"/>
</dbReference>
<organism evidence="2 3">
    <name type="scientific">Pelomonas aquatica</name>
    <dbReference type="NCBI Taxonomy" id="431058"/>
    <lineage>
        <taxon>Bacteria</taxon>
        <taxon>Pseudomonadati</taxon>
        <taxon>Pseudomonadota</taxon>
        <taxon>Betaproteobacteria</taxon>
        <taxon>Burkholderiales</taxon>
        <taxon>Sphaerotilaceae</taxon>
        <taxon>Roseateles</taxon>
    </lineage>
</organism>
<dbReference type="NCBIfam" id="TIGR02917">
    <property type="entry name" value="PEP_TPR_lipo"/>
    <property type="match status" value="1"/>
</dbReference>
<evidence type="ECO:0000313" key="3">
    <source>
        <dbReference type="Proteomes" id="UP001152766"/>
    </source>
</evidence>
<dbReference type="InterPro" id="IPR011990">
    <property type="entry name" value="TPR-like_helical_dom_sf"/>
</dbReference>
<feature type="repeat" description="TPR" evidence="1">
    <location>
        <begin position="222"/>
        <end position="255"/>
    </location>
</feature>
<gene>
    <name evidence="2" type="primary">prsT</name>
    <name evidence="2" type="ORF">EXJ73_20815</name>
</gene>
<dbReference type="PROSITE" id="PS50005">
    <property type="entry name" value="TPR"/>
    <property type="match status" value="5"/>
</dbReference>
<dbReference type="SUPFAM" id="SSF48452">
    <property type="entry name" value="TPR-like"/>
    <property type="match status" value="3"/>
</dbReference>
<dbReference type="Pfam" id="PF13432">
    <property type="entry name" value="TPR_16"/>
    <property type="match status" value="1"/>
</dbReference>
<feature type="repeat" description="TPR" evidence="1">
    <location>
        <begin position="392"/>
        <end position="425"/>
    </location>
</feature>
<dbReference type="PANTHER" id="PTHR12558">
    <property type="entry name" value="CELL DIVISION CYCLE 16,23,27"/>
    <property type="match status" value="1"/>
</dbReference>
<keyword evidence="1" id="KW-0802">TPR repeat</keyword>
<name>A0A9X4LJU4_9BURK</name>
<dbReference type="InterPro" id="IPR014266">
    <property type="entry name" value="PEP-CTERM_TPR_PrsT"/>
</dbReference>
<feature type="repeat" description="TPR" evidence="1">
    <location>
        <begin position="630"/>
        <end position="663"/>
    </location>
</feature>
<dbReference type="AlphaFoldDB" id="A0A9X4LJU4"/>
<dbReference type="SMART" id="SM00028">
    <property type="entry name" value="TPR"/>
    <property type="match status" value="13"/>
</dbReference>
<feature type="repeat" description="TPR" evidence="1">
    <location>
        <begin position="664"/>
        <end position="697"/>
    </location>
</feature>
<proteinExistence type="predicted"/>
<dbReference type="RefSeq" id="WP_268154314.1">
    <property type="nucleotide sequence ID" value="NZ_JAPPUW010000034.1"/>
</dbReference>
<evidence type="ECO:0000313" key="2">
    <source>
        <dbReference type="EMBL" id="MDG0864905.1"/>
    </source>
</evidence>
<dbReference type="Proteomes" id="UP001152766">
    <property type="component" value="Unassembled WGS sequence"/>
</dbReference>
<dbReference type="EMBL" id="SGUG01000045">
    <property type="protein sequence ID" value="MDG0864905.1"/>
    <property type="molecule type" value="Genomic_DNA"/>
</dbReference>
<dbReference type="Pfam" id="PF14559">
    <property type="entry name" value="TPR_19"/>
    <property type="match status" value="3"/>
</dbReference>
<dbReference type="InterPro" id="IPR019734">
    <property type="entry name" value="TPR_rpt"/>
</dbReference>
<keyword evidence="3" id="KW-1185">Reference proteome</keyword>
<feature type="repeat" description="TPR" evidence="1">
    <location>
        <begin position="866"/>
        <end position="899"/>
    </location>
</feature>
<evidence type="ECO:0000256" key="1">
    <source>
        <dbReference type="PROSITE-ProRule" id="PRU00339"/>
    </source>
</evidence>